<gene>
    <name evidence="2" type="ORF">LABF125_12210</name>
    <name evidence="1" type="ORF">LABF186_02980</name>
</gene>
<proteinExistence type="predicted"/>
<dbReference type="AlphaFoldDB" id="A0ABD0BZT3"/>
<reference evidence="1" key="1">
    <citation type="submission" date="2023-06" db="EMBL/GenBank/DDBJ databases">
        <authorList>
            <person name="Tohno M."/>
            <person name="Tanizawa Y."/>
        </authorList>
    </citation>
    <scope>NUCLEOTIDE SEQUENCE</scope>
    <source>
        <strain evidence="2">BF125</strain>
        <strain evidence="1">BF186</strain>
    </source>
</reference>
<keyword evidence="3" id="KW-1185">Reference proteome</keyword>
<accession>A0ABD0BZT3</accession>
<evidence type="ECO:0000313" key="2">
    <source>
        <dbReference type="EMBL" id="GMM16087.1"/>
    </source>
</evidence>
<dbReference type="EMBL" id="BTFQ01000014">
    <property type="protein sequence ID" value="GMM13184.1"/>
    <property type="molecule type" value="Genomic_DNA"/>
</dbReference>
<reference evidence="3 4" key="2">
    <citation type="journal article" date="2024" name="Int. J. Syst. Evol. Microbiol.">
        <title>Proposal of Lactobacillus amylovorus subsp. animalis subsp. nov. and an emended description of Lactobacillus amylovorus.</title>
        <authorList>
            <person name="Yamane K."/>
            <person name="Tanizawa Y."/>
            <person name="Kobayashi H."/>
            <person name="Kamizono T."/>
            <person name="Kojima Y."/>
            <person name="Takagi H."/>
            <person name="Tohno M."/>
        </authorList>
    </citation>
    <scope>NUCLEOTIDE SEQUENCE [LARGE SCALE GENOMIC DNA]</scope>
    <source>
        <strain evidence="2 3">BF125</strain>
        <strain evidence="1 4">BF186</strain>
    </source>
</reference>
<sequence>MKLSLGCKQGKRKIDAELSAKLGQYFNMSEGFFFRLQNNVDKQKGTSLLI</sequence>
<organism evidence="1 4">
    <name type="scientific">Lactobacillus amylovorus subsp. animalium</name>
    <dbReference type="NCBI Taxonomy" id="3378536"/>
    <lineage>
        <taxon>Bacteria</taxon>
        <taxon>Bacillati</taxon>
        <taxon>Bacillota</taxon>
        <taxon>Bacilli</taxon>
        <taxon>Lactobacillales</taxon>
        <taxon>Lactobacillaceae</taxon>
        <taxon>Lactobacillus</taxon>
    </lineage>
</organism>
<comment type="caution">
    <text evidence="1">The sequence shown here is derived from an EMBL/GenBank/DDBJ whole genome shotgun (WGS) entry which is preliminary data.</text>
</comment>
<dbReference type="Proteomes" id="UP001332503">
    <property type="component" value="Unassembled WGS sequence"/>
</dbReference>
<evidence type="ECO:0000313" key="1">
    <source>
        <dbReference type="EMBL" id="GMM13184.1"/>
    </source>
</evidence>
<dbReference type="InterPro" id="IPR010982">
    <property type="entry name" value="Lambda_DNA-bd_dom_sf"/>
</dbReference>
<dbReference type="EMBL" id="BTFR01000022">
    <property type="protein sequence ID" value="GMM16087.1"/>
    <property type="molecule type" value="Genomic_DNA"/>
</dbReference>
<dbReference type="Proteomes" id="UP001346800">
    <property type="component" value="Unassembled WGS sequence"/>
</dbReference>
<evidence type="ECO:0000313" key="4">
    <source>
        <dbReference type="Proteomes" id="UP001346800"/>
    </source>
</evidence>
<name>A0ABD0BZT3_LACAM</name>
<protein>
    <submittedName>
        <fullName evidence="1">Uncharacterized protein</fullName>
    </submittedName>
</protein>
<evidence type="ECO:0000313" key="3">
    <source>
        <dbReference type="Proteomes" id="UP001332503"/>
    </source>
</evidence>
<dbReference type="Gene3D" id="1.10.260.40">
    <property type="entry name" value="lambda repressor-like DNA-binding domains"/>
    <property type="match status" value="1"/>
</dbReference>